<protein>
    <submittedName>
        <fullName evidence="1">Uncharacterized protein</fullName>
    </submittedName>
</protein>
<organism evidence="1">
    <name type="scientific">viral metagenome</name>
    <dbReference type="NCBI Taxonomy" id="1070528"/>
    <lineage>
        <taxon>unclassified sequences</taxon>
        <taxon>metagenomes</taxon>
        <taxon>organismal metagenomes</taxon>
    </lineage>
</organism>
<name>A0A6C0EEF4_9ZZZZ</name>
<proteinExistence type="predicted"/>
<dbReference type="AlphaFoldDB" id="A0A6C0EEF4"/>
<accession>A0A6C0EEF4</accession>
<sequence length="676" mass="77035">MEKNDNVLTKEKSTSNKIINSTLLNIDSSFRNINPKHIYISNNKILNNNPLVFTKGSNIITVNYNNHNLSINDNIIIQNVVGLNKILYKSLYLINNLKYFVINIDDNMIDLDYKNYVNESIYINIELYKNQSSSNYINNIPLNSLIGIKQCLIGNDIINNLNTINKQALINLCNNIYQTYNDEILNTKFIFCNLNIPYIDANNNDFLSIDQIFQISYLHINGIKLGNINSNYPINNYFYQSYQTVSKIINENSFEISLNYTSYGNSSSGGSNIQIYKILNSITGYPDANKYVINLKKSFNNVTNIELISTEISYIDLLISKNINDKLYWKNIEDGDYIYIAQIDEGFYTSITLLNKLKSIMNSIPRINNSITNQLNNNFDINLNTDTHIITFEPFNLTKLANSLSLKINIINNIKYYILNVNHPNNLVDINDTITISSSNNVTIYDENNITQINSIDSSYINKTHQVYAININNSTYDIIIGKINEITISLSTTTSAGGENILIKSKTKISFLFNKSDTIGDILGFINVGSQYSITDYKSSITNQDLYIYSNNVNSVGNSINYANGFFNLSGSFNYILMYINDIEYIYSNNNLPSAFAKILLSGNPGDVLFNTFVRQPNNIYSKTFPINTLTDLSILFLYPDGSLVNFRNINHSFTLKITEEKLVNDNTYLNSKLF</sequence>
<evidence type="ECO:0000313" key="1">
    <source>
        <dbReference type="EMBL" id="QHT27132.1"/>
    </source>
</evidence>
<reference evidence="1" key="1">
    <citation type="journal article" date="2020" name="Nature">
        <title>Giant virus diversity and host interactions through global metagenomics.</title>
        <authorList>
            <person name="Schulz F."/>
            <person name="Roux S."/>
            <person name="Paez-Espino D."/>
            <person name="Jungbluth S."/>
            <person name="Walsh D.A."/>
            <person name="Denef V.J."/>
            <person name="McMahon K.D."/>
            <person name="Konstantinidis K.T."/>
            <person name="Eloe-Fadrosh E.A."/>
            <person name="Kyrpides N.C."/>
            <person name="Woyke T."/>
        </authorList>
    </citation>
    <scope>NUCLEOTIDE SEQUENCE</scope>
    <source>
        <strain evidence="1">GVMAG-M-3300023179-2</strain>
    </source>
</reference>
<dbReference type="EMBL" id="MN739811">
    <property type="protein sequence ID" value="QHT27132.1"/>
    <property type="molecule type" value="Genomic_DNA"/>
</dbReference>